<dbReference type="Pfam" id="PF00072">
    <property type="entry name" value="Response_reg"/>
    <property type="match status" value="1"/>
</dbReference>
<dbReference type="AlphaFoldDB" id="A0A4S1CK48"/>
<protein>
    <submittedName>
        <fullName evidence="5">Response regulator</fullName>
    </submittedName>
</protein>
<reference evidence="5 6" key="1">
    <citation type="submission" date="2019-04" db="EMBL/GenBank/DDBJ databases">
        <title>Geobacter oryzae sp. nov., ferric-reducing bacteria isolated from paddy soil.</title>
        <authorList>
            <person name="Xu Z."/>
            <person name="Masuda Y."/>
            <person name="Itoh H."/>
            <person name="Senoo K."/>
        </authorList>
    </citation>
    <scope>NUCLEOTIDE SEQUENCE [LARGE SCALE GENOMIC DNA]</scope>
    <source>
        <strain evidence="5 6">Red111</strain>
    </source>
</reference>
<evidence type="ECO:0000256" key="1">
    <source>
        <dbReference type="ARBA" id="ARBA00022553"/>
    </source>
</evidence>
<comment type="caution">
    <text evidence="5">The sequence shown here is derived from an EMBL/GenBank/DDBJ whole genome shotgun (WGS) entry which is preliminary data.</text>
</comment>
<evidence type="ECO:0000256" key="3">
    <source>
        <dbReference type="PROSITE-ProRule" id="PRU00169"/>
    </source>
</evidence>
<evidence type="ECO:0000259" key="4">
    <source>
        <dbReference type="PROSITE" id="PS50110"/>
    </source>
</evidence>
<proteinExistence type="predicted"/>
<name>A0A4S1CK48_9BACT</name>
<dbReference type="EMBL" id="SRSC01000001">
    <property type="protein sequence ID" value="TGU74039.1"/>
    <property type="molecule type" value="Genomic_DNA"/>
</dbReference>
<dbReference type="PROSITE" id="PS50110">
    <property type="entry name" value="RESPONSE_REGULATORY"/>
    <property type="match status" value="1"/>
</dbReference>
<evidence type="ECO:0000256" key="2">
    <source>
        <dbReference type="ARBA" id="ARBA00023012"/>
    </source>
</evidence>
<dbReference type="Gene3D" id="3.40.50.2300">
    <property type="match status" value="1"/>
</dbReference>
<keyword evidence="1 3" id="KW-0597">Phosphoprotein</keyword>
<feature type="domain" description="Response regulatory" evidence="4">
    <location>
        <begin position="4"/>
        <end position="119"/>
    </location>
</feature>
<dbReference type="SUPFAM" id="SSF52172">
    <property type="entry name" value="CheY-like"/>
    <property type="match status" value="1"/>
</dbReference>
<keyword evidence="2" id="KW-0902">Two-component regulatory system</keyword>
<dbReference type="GO" id="GO:0000160">
    <property type="term" value="P:phosphorelay signal transduction system"/>
    <property type="evidence" value="ECO:0007669"/>
    <property type="project" value="UniProtKB-KW"/>
</dbReference>
<dbReference type="SMART" id="SM00448">
    <property type="entry name" value="REC"/>
    <property type="match status" value="1"/>
</dbReference>
<dbReference type="InterPro" id="IPR050595">
    <property type="entry name" value="Bact_response_regulator"/>
</dbReference>
<dbReference type="InterPro" id="IPR001789">
    <property type="entry name" value="Sig_transdc_resp-reg_receiver"/>
</dbReference>
<organism evidence="5 6">
    <name type="scientific">Geomonas terrae</name>
    <dbReference type="NCBI Taxonomy" id="2562681"/>
    <lineage>
        <taxon>Bacteria</taxon>
        <taxon>Pseudomonadati</taxon>
        <taxon>Thermodesulfobacteriota</taxon>
        <taxon>Desulfuromonadia</taxon>
        <taxon>Geobacterales</taxon>
        <taxon>Geobacteraceae</taxon>
        <taxon>Geomonas</taxon>
    </lineage>
</organism>
<evidence type="ECO:0000313" key="6">
    <source>
        <dbReference type="Proteomes" id="UP000306416"/>
    </source>
</evidence>
<sequence>MAIKVMIVDDSMFMRKMLRDILTEEGYEITAEASDGEEAVAKYRESLPDLVTLDIVMPNKGGIEALQEIMAYDAAARVVMCSAIGQEALTTAAAEAGAKAFILKPFNPELVTRVLREVVQG</sequence>
<dbReference type="InterPro" id="IPR011006">
    <property type="entry name" value="CheY-like_superfamily"/>
</dbReference>
<dbReference type="RefSeq" id="WP_135868379.1">
    <property type="nucleotide sequence ID" value="NZ_SRSC01000001.1"/>
</dbReference>
<dbReference type="PANTHER" id="PTHR44591:SF14">
    <property type="entry name" value="PROTEIN PILG"/>
    <property type="match status" value="1"/>
</dbReference>
<dbReference type="PANTHER" id="PTHR44591">
    <property type="entry name" value="STRESS RESPONSE REGULATOR PROTEIN 1"/>
    <property type="match status" value="1"/>
</dbReference>
<dbReference type="Proteomes" id="UP000306416">
    <property type="component" value="Unassembled WGS sequence"/>
</dbReference>
<feature type="modified residue" description="4-aspartylphosphate" evidence="3">
    <location>
        <position position="54"/>
    </location>
</feature>
<accession>A0A4S1CK48</accession>
<evidence type="ECO:0000313" key="5">
    <source>
        <dbReference type="EMBL" id="TGU74039.1"/>
    </source>
</evidence>
<gene>
    <name evidence="5" type="ORF">E4633_00780</name>
</gene>
<keyword evidence="6" id="KW-1185">Reference proteome</keyword>